<comment type="caution">
    <text evidence="2">The sequence shown here is derived from an EMBL/GenBank/DDBJ whole genome shotgun (WGS) entry which is preliminary data.</text>
</comment>
<dbReference type="AlphaFoldDB" id="A0A8H6JL51"/>
<keyword evidence="3" id="KW-1185">Reference proteome</keyword>
<organism evidence="2 3">
    <name type="scientific">Colletotrichum plurivorum</name>
    <dbReference type="NCBI Taxonomy" id="2175906"/>
    <lineage>
        <taxon>Eukaryota</taxon>
        <taxon>Fungi</taxon>
        <taxon>Dikarya</taxon>
        <taxon>Ascomycota</taxon>
        <taxon>Pezizomycotina</taxon>
        <taxon>Sordariomycetes</taxon>
        <taxon>Hypocreomycetidae</taxon>
        <taxon>Glomerellales</taxon>
        <taxon>Glomerellaceae</taxon>
        <taxon>Colletotrichum</taxon>
        <taxon>Colletotrichum orchidearum species complex</taxon>
    </lineage>
</organism>
<proteinExistence type="predicted"/>
<protein>
    <submittedName>
        <fullName evidence="2">Uncharacterized protein</fullName>
    </submittedName>
</protein>
<feature type="compositionally biased region" description="Basic and acidic residues" evidence="1">
    <location>
        <begin position="174"/>
        <end position="185"/>
    </location>
</feature>
<feature type="compositionally biased region" description="Basic and acidic residues" evidence="1">
    <location>
        <begin position="318"/>
        <end position="336"/>
    </location>
</feature>
<accession>A0A8H6JL51</accession>
<gene>
    <name evidence="2" type="ORF">CPLU01_14275</name>
</gene>
<dbReference type="EMBL" id="WIGO01000369">
    <property type="protein sequence ID" value="KAF6814912.1"/>
    <property type="molecule type" value="Genomic_DNA"/>
</dbReference>
<feature type="region of interest" description="Disordered" evidence="1">
    <location>
        <begin position="174"/>
        <end position="228"/>
    </location>
</feature>
<evidence type="ECO:0000313" key="2">
    <source>
        <dbReference type="EMBL" id="KAF6814912.1"/>
    </source>
</evidence>
<feature type="region of interest" description="Disordered" evidence="1">
    <location>
        <begin position="318"/>
        <end position="340"/>
    </location>
</feature>
<reference evidence="2" key="1">
    <citation type="journal article" date="2020" name="Phytopathology">
        <title>Genome Sequence Resources of Colletotrichum truncatum, C. plurivorum, C. musicola, and C. sojae: Four Species Pathogenic to Soybean (Glycine max).</title>
        <authorList>
            <person name="Rogerio F."/>
            <person name="Boufleur T.R."/>
            <person name="Ciampi-Guillardi M."/>
            <person name="Sukno S.A."/>
            <person name="Thon M.R."/>
            <person name="Massola Junior N.S."/>
            <person name="Baroncelli R."/>
        </authorList>
    </citation>
    <scope>NUCLEOTIDE SEQUENCE</scope>
    <source>
        <strain evidence="2">LFN00145</strain>
    </source>
</reference>
<evidence type="ECO:0000313" key="3">
    <source>
        <dbReference type="Proteomes" id="UP000654918"/>
    </source>
</evidence>
<feature type="compositionally biased region" description="Acidic residues" evidence="1">
    <location>
        <begin position="186"/>
        <end position="228"/>
    </location>
</feature>
<sequence>MEEVTANLKRSKKKQLQEVADGMLKVYRTLVRMRYLEEEWIHEGPHDMTAVLPLCRRLGIDDSIIYLYSILPYVDTYDAESVDFFKGGDFIDLRDASEIDQARNPMYADDEREVLRPWMTALSAIGNHDTALIYDARKHVIGMFNQMNSASADPHIHEGATGFFDEEEFLRMDEEERRVRETKGSDDDDDNDDESETMDEKEDDTDDGGEEDDEIDTDDGDDDWEDDENVWDEMDARPADTVLRQMVAWYEGLAELPGGGERSGREWAREITKPLYEKHGWPRRDFDGDAFLADQARAQALERARYDAEEPLRKLRETRDRVQAGEAAEARAKKELAGAGTADPEEAWLGRWRAWREGFLLREARRELRELEEKAERTCPGGQAVRPGEEALRELRILRGEVAYQRGDLERREGEVEAAGGAGKASAPLLVRRAHAARRLAVLQRALDACAADVGDGDVSVPRGVDETGLDLDEMLDHHTRGLKQCEIGVEALRGWLSEVPGDVKRTREEAERMLEGYERSIGDFEKGRSACLPKDADVKVSEA</sequence>
<dbReference type="Proteomes" id="UP000654918">
    <property type="component" value="Unassembled WGS sequence"/>
</dbReference>
<name>A0A8H6JL51_9PEZI</name>
<evidence type="ECO:0000256" key="1">
    <source>
        <dbReference type="SAM" id="MobiDB-lite"/>
    </source>
</evidence>